<evidence type="ECO:0000313" key="2">
    <source>
        <dbReference type="EMBL" id="EAU01386.1"/>
    </source>
</evidence>
<dbReference type="Proteomes" id="UP000006380">
    <property type="component" value="Chromosome"/>
</dbReference>
<dbReference type="HOGENOM" id="CLU_085700_0_0_7"/>
<name>A7H0N4_CAMC5</name>
<evidence type="ECO:0000259" key="1">
    <source>
        <dbReference type="Pfam" id="PF00535"/>
    </source>
</evidence>
<proteinExistence type="predicted"/>
<dbReference type="InterPro" id="IPR029044">
    <property type="entry name" value="Nucleotide-diphossugar_trans"/>
</dbReference>
<dbReference type="Gene3D" id="3.90.550.10">
    <property type="entry name" value="Spore Coat Polysaccharide Biosynthesis Protein SpsA, Chain A"/>
    <property type="match status" value="1"/>
</dbReference>
<reference evidence="2" key="1">
    <citation type="submission" date="2016-07" db="EMBL/GenBank/DDBJ databases">
        <title>Comparative genomics of the Campylobacter concisus group.</title>
        <authorList>
            <person name="Miller W.G."/>
            <person name="Yee E."/>
            <person name="Chapman M.H."/>
            <person name="Huynh S."/>
            <person name="Bono J.L."/>
            <person name="On S.L.W."/>
            <person name="StLeger J."/>
            <person name="Foster G."/>
            <person name="Parker C.T."/>
        </authorList>
    </citation>
    <scope>NUCLEOTIDE SEQUENCE</scope>
    <source>
        <strain evidence="2">525.92</strain>
    </source>
</reference>
<accession>A7H0N4</accession>
<gene>
    <name evidence="2" type="ORF">CCV52592_0630</name>
</gene>
<dbReference type="CDD" id="cd00761">
    <property type="entry name" value="Glyco_tranf_GTA_type"/>
    <property type="match status" value="1"/>
</dbReference>
<organism evidence="2 3">
    <name type="scientific">Campylobacter curvus (strain 525.92)</name>
    <dbReference type="NCBI Taxonomy" id="360105"/>
    <lineage>
        <taxon>Bacteria</taxon>
        <taxon>Pseudomonadati</taxon>
        <taxon>Campylobacterota</taxon>
        <taxon>Epsilonproteobacteria</taxon>
        <taxon>Campylobacterales</taxon>
        <taxon>Campylobacteraceae</taxon>
        <taxon>Campylobacter</taxon>
    </lineage>
</organism>
<keyword evidence="3" id="KW-1185">Reference proteome</keyword>
<dbReference type="EMBL" id="CP000767">
    <property type="protein sequence ID" value="EAU01386.1"/>
    <property type="molecule type" value="Genomic_DNA"/>
</dbReference>
<dbReference type="OrthoDB" id="9179862at2"/>
<feature type="domain" description="Glycosyltransferase 2-like" evidence="1">
    <location>
        <begin position="56"/>
        <end position="130"/>
    </location>
</feature>
<dbReference type="InterPro" id="IPR001173">
    <property type="entry name" value="Glyco_trans_2-like"/>
</dbReference>
<dbReference type="STRING" id="360105.CCV52592_0630"/>
<dbReference type="SUPFAM" id="SSF53448">
    <property type="entry name" value="Nucleotide-diphospho-sugar transferases"/>
    <property type="match status" value="1"/>
</dbReference>
<sequence>MTASANDVPPYYPNRHPKDASHIKLSYVTHFYCNQKDINSVISLLREYETYDPRLLDVMEFIIVDDGSPIEYEIPKFDLNLRWLKINEDIPWNQAGARNLGVTYARSDKVLITDLDHLFYEDTLWYMANHKPLGRKFYKIYRDFVGYCAEERVYKGPLNLFYILSCKKKTIYKGHTNTFFISRARYMRLFGYDEEFAGHYGSEDFRFVKFQKAHGSIQGYLPIKYLCKERSSKKGDQQFVDRDLSYHSLDRDLSYNTPVDARKKRENREFGAEYGHSRIFLNFTWKILYENMRKNIPQPEQKRWWYYLWYVRWIFGYR</sequence>
<dbReference type="KEGG" id="ccv:CCV52592_0630"/>
<dbReference type="RefSeq" id="WP_009649650.1">
    <property type="nucleotide sequence ID" value="NC_009715.2"/>
</dbReference>
<evidence type="ECO:0000313" key="3">
    <source>
        <dbReference type="Proteomes" id="UP000006380"/>
    </source>
</evidence>
<dbReference type="Pfam" id="PF00535">
    <property type="entry name" value="Glycos_transf_2"/>
    <property type="match status" value="1"/>
</dbReference>
<dbReference type="AlphaFoldDB" id="A7H0N4"/>
<protein>
    <submittedName>
        <fullName evidence="2">Glycosyltransferase, family 2</fullName>
    </submittedName>
</protein>